<dbReference type="HOGENOM" id="CLU_2919966_0_0_9"/>
<name>U2LJ65_9FIRM</name>
<evidence type="ECO:0000313" key="2">
    <source>
        <dbReference type="Proteomes" id="UP000016662"/>
    </source>
</evidence>
<dbReference type="STRING" id="411473.RUMCAL_03400"/>
<dbReference type="AlphaFoldDB" id="U2LJ65"/>
<dbReference type="EMBL" id="AWVF01000452">
    <property type="protein sequence ID" value="ERJ87128.1"/>
    <property type="molecule type" value="Genomic_DNA"/>
</dbReference>
<protein>
    <submittedName>
        <fullName evidence="1">Uncharacterized protein</fullName>
    </submittedName>
</protein>
<comment type="caution">
    <text evidence="1">The sequence shown here is derived from an EMBL/GenBank/DDBJ whole genome shotgun (WGS) entry which is preliminary data.</text>
</comment>
<accession>U2LJ65</accession>
<sequence length="61" mass="7336">MTESQRLHKIHCLMFLTGIKPAVCCSGYNCSIQMSLQKHQRQYRTKNKKVQIQDLYLFWCR</sequence>
<keyword evidence="2" id="KW-1185">Reference proteome</keyword>
<gene>
    <name evidence="1" type="ORF">RUMCAL_03400</name>
</gene>
<organism evidence="1 2">
    <name type="scientific">Ruminococcus callidus ATCC 27760</name>
    <dbReference type="NCBI Taxonomy" id="411473"/>
    <lineage>
        <taxon>Bacteria</taxon>
        <taxon>Bacillati</taxon>
        <taxon>Bacillota</taxon>
        <taxon>Clostridia</taxon>
        <taxon>Eubacteriales</taxon>
        <taxon>Oscillospiraceae</taxon>
        <taxon>Ruminococcus</taxon>
    </lineage>
</organism>
<reference evidence="1 2" key="1">
    <citation type="submission" date="2013-07" db="EMBL/GenBank/DDBJ databases">
        <authorList>
            <person name="Weinstock G."/>
            <person name="Sodergren E."/>
            <person name="Wylie T."/>
            <person name="Fulton L."/>
            <person name="Fulton R."/>
            <person name="Fronick C."/>
            <person name="O'Laughlin M."/>
            <person name="Godfrey J."/>
            <person name="Miner T."/>
            <person name="Herter B."/>
            <person name="Appelbaum E."/>
            <person name="Cordes M."/>
            <person name="Lek S."/>
            <person name="Wollam A."/>
            <person name="Pepin K.H."/>
            <person name="Palsikar V.B."/>
            <person name="Mitreva M."/>
            <person name="Wilson R.K."/>
        </authorList>
    </citation>
    <scope>NUCLEOTIDE SEQUENCE [LARGE SCALE GENOMIC DNA]</scope>
    <source>
        <strain evidence="1 2">ATCC 27760</strain>
    </source>
</reference>
<evidence type="ECO:0000313" key="1">
    <source>
        <dbReference type="EMBL" id="ERJ87128.1"/>
    </source>
</evidence>
<proteinExistence type="predicted"/>
<dbReference type="Proteomes" id="UP000016662">
    <property type="component" value="Unassembled WGS sequence"/>
</dbReference>